<dbReference type="InterPro" id="IPR012337">
    <property type="entry name" value="RNaseH-like_sf"/>
</dbReference>
<protein>
    <submittedName>
        <fullName evidence="3">DNA polymerase-3 subunit epsilon</fullName>
        <ecNumber evidence="3">2.7.7.7</ecNumber>
    </submittedName>
</protein>
<accession>A0ABU1WTM4</accession>
<evidence type="ECO:0000313" key="3">
    <source>
        <dbReference type="EMBL" id="MDR7152252.1"/>
    </source>
</evidence>
<dbReference type="SUPFAM" id="SSF53098">
    <property type="entry name" value="Ribonuclease H-like"/>
    <property type="match status" value="1"/>
</dbReference>
<dbReference type="RefSeq" id="WP_310320804.1">
    <property type="nucleotide sequence ID" value="NZ_JAVDWU010000010.1"/>
</dbReference>
<dbReference type="PANTHER" id="PTHR30231:SF37">
    <property type="entry name" value="EXODEOXYRIBONUCLEASE 10"/>
    <property type="match status" value="1"/>
</dbReference>
<dbReference type="EMBL" id="JAVDWU010000010">
    <property type="protein sequence ID" value="MDR7152252.1"/>
    <property type="molecule type" value="Genomic_DNA"/>
</dbReference>
<keyword evidence="3" id="KW-0808">Transferase</keyword>
<dbReference type="Gene3D" id="3.30.420.10">
    <property type="entry name" value="Ribonuclease H-like superfamily/Ribonuclease H"/>
    <property type="match status" value="1"/>
</dbReference>
<evidence type="ECO:0000259" key="2">
    <source>
        <dbReference type="SMART" id="SM00479"/>
    </source>
</evidence>
<keyword evidence="3" id="KW-0548">Nucleotidyltransferase</keyword>
<dbReference type="PANTHER" id="PTHR30231">
    <property type="entry name" value="DNA POLYMERASE III SUBUNIT EPSILON"/>
    <property type="match status" value="1"/>
</dbReference>
<evidence type="ECO:0000313" key="4">
    <source>
        <dbReference type="Proteomes" id="UP001265700"/>
    </source>
</evidence>
<dbReference type="EC" id="2.7.7.7" evidence="3"/>
<proteinExistence type="predicted"/>
<feature type="region of interest" description="Disordered" evidence="1">
    <location>
        <begin position="204"/>
        <end position="233"/>
    </location>
</feature>
<reference evidence="3 4" key="1">
    <citation type="submission" date="2023-07" db="EMBL/GenBank/DDBJ databases">
        <title>Sorghum-associated microbial communities from plants grown in Nebraska, USA.</title>
        <authorList>
            <person name="Schachtman D."/>
        </authorList>
    </citation>
    <scope>NUCLEOTIDE SEQUENCE [LARGE SCALE GENOMIC DNA]</scope>
    <source>
        <strain evidence="3 4">4249</strain>
    </source>
</reference>
<comment type="caution">
    <text evidence="3">The sequence shown here is derived from an EMBL/GenBank/DDBJ whole genome shotgun (WGS) entry which is preliminary data.</text>
</comment>
<feature type="domain" description="Exonuclease" evidence="2">
    <location>
        <begin position="3"/>
        <end position="170"/>
    </location>
</feature>
<sequence>MTRIAVIDFETTGISPSMGDRATEVAIVLTEGGRVVDRFQSLMNAGVRIPAFITQLTGITNAMIAEAPPAEAVMADAARFVGDTPLVAHNAGFDQRYWRAELARAGVPAPHPFACTVLLSRRLYPEVPSHKLGTLVDWFQLPRTGRAHRALADAEMATELLARIQHDLRARHGVADPDHGFLMKLQRCAKKALSKLLGPGALVHNGSPSSQSAVPHSRDTVEPASPGHRYRPL</sequence>
<dbReference type="SMART" id="SM00479">
    <property type="entry name" value="EXOIII"/>
    <property type="match status" value="1"/>
</dbReference>
<dbReference type="GO" id="GO:0003887">
    <property type="term" value="F:DNA-directed DNA polymerase activity"/>
    <property type="evidence" value="ECO:0007669"/>
    <property type="project" value="UniProtKB-EC"/>
</dbReference>
<name>A0ABU1WTM4_9BURK</name>
<gene>
    <name evidence="3" type="ORF">J2W49_004228</name>
</gene>
<keyword evidence="4" id="KW-1185">Reference proteome</keyword>
<evidence type="ECO:0000256" key="1">
    <source>
        <dbReference type="SAM" id="MobiDB-lite"/>
    </source>
</evidence>
<dbReference type="Pfam" id="PF00929">
    <property type="entry name" value="RNase_T"/>
    <property type="match status" value="1"/>
</dbReference>
<dbReference type="InterPro" id="IPR013520">
    <property type="entry name" value="Ribonucl_H"/>
</dbReference>
<dbReference type="CDD" id="cd06127">
    <property type="entry name" value="DEDDh"/>
    <property type="match status" value="1"/>
</dbReference>
<dbReference type="Proteomes" id="UP001265700">
    <property type="component" value="Unassembled WGS sequence"/>
</dbReference>
<organism evidence="3 4">
    <name type="scientific">Hydrogenophaga palleronii</name>
    <dbReference type="NCBI Taxonomy" id="65655"/>
    <lineage>
        <taxon>Bacteria</taxon>
        <taxon>Pseudomonadati</taxon>
        <taxon>Pseudomonadota</taxon>
        <taxon>Betaproteobacteria</taxon>
        <taxon>Burkholderiales</taxon>
        <taxon>Comamonadaceae</taxon>
        <taxon>Hydrogenophaga</taxon>
    </lineage>
</organism>
<dbReference type="InterPro" id="IPR036397">
    <property type="entry name" value="RNaseH_sf"/>
</dbReference>